<keyword evidence="1 2" id="KW-0807">Transducer</keyword>
<dbReference type="EMBL" id="DSPX01000032">
    <property type="protein sequence ID" value="HGF99711.1"/>
    <property type="molecule type" value="Genomic_DNA"/>
</dbReference>
<dbReference type="PROSITE" id="PS50111">
    <property type="entry name" value="CHEMOTAXIS_TRANSDUC_2"/>
    <property type="match status" value="1"/>
</dbReference>
<sequence>MSNQKVTLAPQRGNFHFRRRIVRAYSIPLLLWLVVGGLVCGNLRLLQRRRDGVGFQAVVVTAAESMAASRLQMLESTASLILLKDNQFLSAYDGAWQLFVNSVGFIEKDVFTKPVGDNQAVLLHQEQRQLLEEIRSLAARVDILNRQSFDYVKNGDVDRATRVLTSEESRRIYKRLGELLRDFTANERERLTTLEQRAQATLTQCLWWAIVSVVSGAFLTLAWGAWVTSTEYISQKRVVEDMATAAMAVSLLVQENERATTSAANLVDLATASLSQLGVASDLSVRQVTGARDRLELLAEKMRLLRQLLERMHVVTNVVNDIAEMANVLALGAGVEALRRGLTPSSGGESGGNLATVAADIRQLAEKTQKSARQVHDIIADIQNQAVVGAGGGLPLLGQDDNSDLAVAHQHIQQIVSTLEQYALGVAQLTEAMQSLQTASRKNLRDISQTNVQMENLKNSALHLRQVFFR</sequence>
<dbReference type="Pfam" id="PF00015">
    <property type="entry name" value="MCPsignal"/>
    <property type="match status" value="1"/>
</dbReference>
<evidence type="ECO:0000256" key="1">
    <source>
        <dbReference type="ARBA" id="ARBA00023224"/>
    </source>
</evidence>
<feature type="transmembrane region" description="Helical" evidence="3">
    <location>
        <begin position="21"/>
        <end position="39"/>
    </location>
</feature>
<evidence type="ECO:0000256" key="2">
    <source>
        <dbReference type="PROSITE-ProRule" id="PRU00284"/>
    </source>
</evidence>
<dbReference type="GO" id="GO:0016020">
    <property type="term" value="C:membrane"/>
    <property type="evidence" value="ECO:0007669"/>
    <property type="project" value="InterPro"/>
</dbReference>
<keyword evidence="3" id="KW-0472">Membrane</keyword>
<dbReference type="Gene3D" id="1.10.287.950">
    <property type="entry name" value="Methyl-accepting chemotaxis protein"/>
    <property type="match status" value="1"/>
</dbReference>
<evidence type="ECO:0000313" key="5">
    <source>
        <dbReference type="EMBL" id="HGF99711.1"/>
    </source>
</evidence>
<feature type="domain" description="Methyl-accepting transducer" evidence="4">
    <location>
        <begin position="234"/>
        <end position="458"/>
    </location>
</feature>
<organism evidence="5">
    <name type="scientific">Planktothricoides sp. SpSt-374</name>
    <dbReference type="NCBI Taxonomy" id="2282167"/>
    <lineage>
        <taxon>Bacteria</taxon>
        <taxon>Bacillati</taxon>
        <taxon>Cyanobacteriota</taxon>
        <taxon>Cyanophyceae</taxon>
        <taxon>Oscillatoriophycideae</taxon>
        <taxon>Oscillatoriales</taxon>
        <taxon>Oscillatoriaceae</taxon>
        <taxon>Planktothricoides</taxon>
    </lineage>
</organism>
<feature type="transmembrane region" description="Helical" evidence="3">
    <location>
        <begin position="206"/>
        <end position="227"/>
    </location>
</feature>
<reference evidence="5" key="1">
    <citation type="journal article" date="2020" name="mSystems">
        <title>Genome- and Community-Level Interaction Insights into Carbon Utilization and Element Cycling Functions of Hydrothermarchaeota in Hydrothermal Sediment.</title>
        <authorList>
            <person name="Zhou Z."/>
            <person name="Liu Y."/>
            <person name="Xu W."/>
            <person name="Pan J."/>
            <person name="Luo Z.H."/>
            <person name="Li M."/>
        </authorList>
    </citation>
    <scope>NUCLEOTIDE SEQUENCE [LARGE SCALE GENOMIC DNA]</scope>
    <source>
        <strain evidence="5">SpSt-374</strain>
    </source>
</reference>
<accession>A0A7C3VEZ5</accession>
<evidence type="ECO:0000256" key="3">
    <source>
        <dbReference type="SAM" id="Phobius"/>
    </source>
</evidence>
<keyword evidence="3" id="KW-1133">Transmembrane helix</keyword>
<gene>
    <name evidence="5" type="ORF">ENR15_03335</name>
</gene>
<dbReference type="PANTHER" id="PTHR32089:SF112">
    <property type="entry name" value="LYSOZYME-LIKE PROTEIN-RELATED"/>
    <property type="match status" value="1"/>
</dbReference>
<protein>
    <submittedName>
        <fullName evidence="5">Methyl-accepting chemotaxis protein</fullName>
    </submittedName>
</protein>
<comment type="caution">
    <text evidence="5">The sequence shown here is derived from an EMBL/GenBank/DDBJ whole genome shotgun (WGS) entry which is preliminary data.</text>
</comment>
<dbReference type="GO" id="GO:0007165">
    <property type="term" value="P:signal transduction"/>
    <property type="evidence" value="ECO:0007669"/>
    <property type="project" value="UniProtKB-KW"/>
</dbReference>
<evidence type="ECO:0000259" key="4">
    <source>
        <dbReference type="PROSITE" id="PS50111"/>
    </source>
</evidence>
<dbReference type="SUPFAM" id="SSF58104">
    <property type="entry name" value="Methyl-accepting chemotaxis protein (MCP) signaling domain"/>
    <property type="match status" value="1"/>
</dbReference>
<dbReference type="PANTHER" id="PTHR32089">
    <property type="entry name" value="METHYL-ACCEPTING CHEMOTAXIS PROTEIN MCPB"/>
    <property type="match status" value="1"/>
</dbReference>
<dbReference type="AlphaFoldDB" id="A0A7C3VEZ5"/>
<dbReference type="InterPro" id="IPR004089">
    <property type="entry name" value="MCPsignal_dom"/>
</dbReference>
<keyword evidence="3" id="KW-0812">Transmembrane</keyword>
<proteinExistence type="predicted"/>
<name>A0A7C3VEZ5_9CYAN</name>